<protein>
    <submittedName>
        <fullName evidence="1">Uncharacterized protein</fullName>
    </submittedName>
</protein>
<dbReference type="AlphaFoldDB" id="A0A9X4NRM5"/>
<name>A0A9X4NRM5_9BURK</name>
<dbReference type="OrthoDB" id="6504658at2"/>
<accession>A0A9X4NRM5</accession>
<reference evidence="1" key="1">
    <citation type="submission" date="2013-01" db="EMBL/GenBank/DDBJ databases">
        <title>Genome draft of Hydrogenophaga taeniospiralis 2K1.</title>
        <authorList>
            <person name="Gomila M."/>
            <person name="Lalucat J."/>
        </authorList>
    </citation>
    <scope>NUCLEOTIDE SEQUENCE</scope>
    <source>
        <strain evidence="1">CCUG 15921</strain>
    </source>
</reference>
<dbReference type="EMBL" id="AOGK01000006">
    <property type="protein sequence ID" value="MDG5975386.1"/>
    <property type="molecule type" value="Genomic_DNA"/>
</dbReference>
<dbReference type="Proteomes" id="UP001152876">
    <property type="component" value="Unassembled WGS sequence"/>
</dbReference>
<sequence length="160" mass="16968">MAQPATSTTLRLDVGVQETGVVLQRPGMADERFALPIGLSTLWPTSGAGGGPSPWAIEHAIQVVEDQIEGLHPRVPPGARLWVARDAVAPLRRDGAIQGVEHEAISLATVEQWYQALAARAMGAPSARGTGFDDPTGDALVLILREFMHHLGFDAVHLAA</sequence>
<gene>
    <name evidence="1" type="ORF">H010_09011</name>
</gene>
<comment type="caution">
    <text evidence="1">The sequence shown here is derived from an EMBL/GenBank/DDBJ whole genome shotgun (WGS) entry which is preliminary data.</text>
</comment>
<evidence type="ECO:0000313" key="1">
    <source>
        <dbReference type="EMBL" id="MDG5975386.1"/>
    </source>
</evidence>
<organism evidence="1 2">
    <name type="scientific">Hydrogenophaga taeniospiralis CCUG 15921</name>
    <dbReference type="NCBI Taxonomy" id="1281780"/>
    <lineage>
        <taxon>Bacteria</taxon>
        <taxon>Pseudomonadati</taxon>
        <taxon>Pseudomonadota</taxon>
        <taxon>Betaproteobacteria</taxon>
        <taxon>Burkholderiales</taxon>
        <taxon>Comamonadaceae</taxon>
        <taxon>Hydrogenophaga</taxon>
    </lineage>
</organism>
<evidence type="ECO:0000313" key="2">
    <source>
        <dbReference type="Proteomes" id="UP001152876"/>
    </source>
</evidence>
<dbReference type="RefSeq" id="WP_068167703.1">
    <property type="nucleotide sequence ID" value="NZ_AOGK01000006.1"/>
</dbReference>
<keyword evidence="2" id="KW-1185">Reference proteome</keyword>
<proteinExistence type="predicted"/>